<dbReference type="RefSeq" id="WP_330958005.1">
    <property type="nucleotide sequence ID" value="NZ_JAZGJQ010000003.1"/>
</dbReference>
<feature type="compositionally biased region" description="Low complexity" evidence="1">
    <location>
        <begin position="299"/>
        <end position="311"/>
    </location>
</feature>
<feature type="compositionally biased region" description="Basic and acidic residues" evidence="1">
    <location>
        <begin position="313"/>
        <end position="329"/>
    </location>
</feature>
<proteinExistence type="predicted"/>
<protein>
    <submittedName>
        <fullName evidence="2">Uncharacterized protein</fullName>
    </submittedName>
</protein>
<evidence type="ECO:0000313" key="3">
    <source>
        <dbReference type="Proteomes" id="UP001332931"/>
    </source>
</evidence>
<dbReference type="Proteomes" id="UP001332931">
    <property type="component" value="Unassembled WGS sequence"/>
</dbReference>
<accession>A0ABU7R9H3</accession>
<reference evidence="2 3" key="1">
    <citation type="submission" date="2024-01" db="EMBL/GenBank/DDBJ databases">
        <title>Description of Olsenella sp. nov., isolated from pig feces.</title>
        <authorList>
            <person name="Chang Y.-H."/>
        </authorList>
    </citation>
    <scope>NUCLEOTIDE SEQUENCE [LARGE SCALE GENOMIC DNA]</scope>
    <source>
        <strain evidence="2 3">YH-ols2223</strain>
    </source>
</reference>
<sequence length="329" mass="33049">MARNVSFGRVAELVSSALKAQGSVSGDLSVSVLVADDAPAWLARAVRDSLLPEQEGAQVRVARLAVGTELAQADLALVCVGPAEAGEDEAVRAYASSGIPVCVVAESSLDAPGLELPEALAPYASLVAASEAPALLEKLADWLLDNVSDPICAAANFPFCRDAEVARLTNRCALENAVVGAVDLVRGADLPIMASNQAKLALDVAAARGRTQDALTAAGLAGVVAAAFAYRGVARVACRGAGPLAFLVRAAVAYGGTALTGLVASELSEGGVGGLAESAAAAAREVALRAAEAAGARTKAAEAGASGARRALPGREDGSDYVTYERGEK</sequence>
<dbReference type="EMBL" id="JAZGJQ010000003">
    <property type="protein sequence ID" value="MEE6147240.1"/>
    <property type="molecule type" value="Genomic_DNA"/>
</dbReference>
<gene>
    <name evidence="2" type="ORF">VXJ25_04430</name>
</gene>
<name>A0ABU7R9H3_9ACTN</name>
<evidence type="ECO:0000256" key="1">
    <source>
        <dbReference type="SAM" id="MobiDB-lite"/>
    </source>
</evidence>
<evidence type="ECO:0000313" key="2">
    <source>
        <dbReference type="EMBL" id="MEE6147240.1"/>
    </source>
</evidence>
<comment type="caution">
    <text evidence="2">The sequence shown here is derived from an EMBL/GenBank/DDBJ whole genome shotgun (WGS) entry which is preliminary data.</text>
</comment>
<keyword evidence="3" id="KW-1185">Reference proteome</keyword>
<organism evidence="2 3">
    <name type="scientific">Olsenella absiana</name>
    <dbReference type="NCBI Taxonomy" id="3115222"/>
    <lineage>
        <taxon>Bacteria</taxon>
        <taxon>Bacillati</taxon>
        <taxon>Actinomycetota</taxon>
        <taxon>Coriobacteriia</taxon>
        <taxon>Coriobacteriales</taxon>
        <taxon>Atopobiaceae</taxon>
        <taxon>Olsenella</taxon>
    </lineage>
</organism>
<feature type="region of interest" description="Disordered" evidence="1">
    <location>
        <begin position="299"/>
        <end position="329"/>
    </location>
</feature>